<evidence type="ECO:0000313" key="3">
    <source>
        <dbReference type="EMBL" id="WOC12261.1"/>
    </source>
</evidence>
<comment type="similarity">
    <text evidence="1 2">Belongs to the UPF0301 (AlgH) family.</text>
</comment>
<dbReference type="Pfam" id="PF02622">
    <property type="entry name" value="DUF179"/>
    <property type="match status" value="1"/>
</dbReference>
<dbReference type="PANTHER" id="PTHR30327:SF1">
    <property type="entry name" value="UPF0301 PROTEIN YQGE"/>
    <property type="match status" value="1"/>
</dbReference>
<dbReference type="EMBL" id="CP128986">
    <property type="protein sequence ID" value="WOC12261.1"/>
    <property type="molecule type" value="Genomic_DNA"/>
</dbReference>
<organism evidence="3">
    <name type="scientific">Gordonia sp. MP11Mi</name>
    <dbReference type="NCBI Taxonomy" id="3022769"/>
    <lineage>
        <taxon>Bacteria</taxon>
        <taxon>Bacillati</taxon>
        <taxon>Actinomycetota</taxon>
        <taxon>Actinomycetes</taxon>
        <taxon>Mycobacteriales</taxon>
        <taxon>Gordoniaceae</taxon>
        <taxon>Gordonia</taxon>
    </lineage>
</organism>
<dbReference type="HAMAP" id="MF_00758">
    <property type="entry name" value="UPF0301"/>
    <property type="match status" value="1"/>
</dbReference>
<name>A0AA97CTP9_9ACTN</name>
<evidence type="ECO:0000256" key="2">
    <source>
        <dbReference type="HAMAP-Rule" id="MF_00758"/>
    </source>
</evidence>
<evidence type="ECO:0000256" key="1">
    <source>
        <dbReference type="ARBA" id="ARBA00009600"/>
    </source>
</evidence>
<protein>
    <recommendedName>
        <fullName evidence="2">UPF0301 protein MP11Mi_13460</fullName>
    </recommendedName>
</protein>
<gene>
    <name evidence="3" type="ORF">MP11Mi_13460</name>
</gene>
<accession>A0AA97CTP9</accession>
<dbReference type="NCBIfam" id="NF001272">
    <property type="entry name" value="PRK00228.2-4"/>
    <property type="match status" value="1"/>
</dbReference>
<dbReference type="SUPFAM" id="SSF143456">
    <property type="entry name" value="VC0467-like"/>
    <property type="match status" value="1"/>
</dbReference>
<sequence>MSQFEWTRSGAAASRCLWCHDGVVSDGEFSDDRPEVTPGSLLIASTALSGPTFERTVVYIIEHDDQGTLGVVLNRMSEAAVHNILPAWADLAASPRAVFVGGPVGTSSALCLGVAKSGVVVADQPKLHQVVGPVAMVDLDADPDEMAEVLTGVRIFAGYAGWESGQLDEELADSSWIVVSGLPTDLLAEPSVDVWQRVLARQPWPLPLLSTYPVRPEDN</sequence>
<proteinExistence type="inferred from homology"/>
<dbReference type="PANTHER" id="PTHR30327">
    <property type="entry name" value="UNCHARACTERIZED PROTEIN YQGE"/>
    <property type="match status" value="1"/>
</dbReference>
<dbReference type="InterPro" id="IPR003774">
    <property type="entry name" value="AlgH-like"/>
</dbReference>
<dbReference type="Gene3D" id="3.40.1740.10">
    <property type="entry name" value="VC0467-like"/>
    <property type="match status" value="1"/>
</dbReference>
<reference evidence="3" key="1">
    <citation type="submission" date="2023-06" db="EMBL/GenBank/DDBJ databases">
        <title>Gordonia sp. nov. and Pseudochrobactrum sp. nov., two species isolated from the burying beetle Nicrophorus vespilloides.</title>
        <authorList>
            <person name="Poehlein A."/>
            <person name="Guzman J."/>
            <person name="Daniel R."/>
            <person name="Vilcinskas A."/>
        </authorList>
    </citation>
    <scope>NUCLEOTIDE SEQUENCE</scope>
    <source>
        <strain evidence="3">MP11Mi</strain>
    </source>
</reference>
<dbReference type="GO" id="GO:0005829">
    <property type="term" value="C:cytosol"/>
    <property type="evidence" value="ECO:0007669"/>
    <property type="project" value="TreeGrafter"/>
</dbReference>
<dbReference type="AlphaFoldDB" id="A0AA97CTP9"/>